<organism evidence="9 10">
    <name type="scientific">Anguilla anguilla</name>
    <name type="common">European freshwater eel</name>
    <name type="synonym">Muraena anguilla</name>
    <dbReference type="NCBI Taxonomy" id="7936"/>
    <lineage>
        <taxon>Eukaryota</taxon>
        <taxon>Metazoa</taxon>
        <taxon>Chordata</taxon>
        <taxon>Craniata</taxon>
        <taxon>Vertebrata</taxon>
        <taxon>Euteleostomi</taxon>
        <taxon>Actinopterygii</taxon>
        <taxon>Neopterygii</taxon>
        <taxon>Teleostei</taxon>
        <taxon>Anguilliformes</taxon>
        <taxon>Anguillidae</taxon>
        <taxon>Anguilla</taxon>
    </lineage>
</organism>
<dbReference type="EMBL" id="JAFIRN010000009">
    <property type="protein sequence ID" value="KAG5842082.1"/>
    <property type="molecule type" value="Genomic_DNA"/>
</dbReference>
<feature type="signal peptide" evidence="8">
    <location>
        <begin position="1"/>
        <end position="30"/>
    </location>
</feature>
<feature type="transmembrane region" description="Helical" evidence="8">
    <location>
        <begin position="480"/>
        <end position="500"/>
    </location>
</feature>
<feature type="transmembrane region" description="Helical" evidence="8">
    <location>
        <begin position="336"/>
        <end position="357"/>
    </location>
</feature>
<comment type="subcellular location">
    <subcellularLocation>
        <location evidence="1">Cytoplasmic vesicle</location>
        <location evidence="1">Autophagosome membrane</location>
        <topology evidence="1">Multi-pass membrane protein</topology>
    </subcellularLocation>
</comment>
<dbReference type="PANTHER" id="PTHR10766">
    <property type="entry name" value="TRANSMEMBRANE 9 SUPERFAMILY PROTEIN"/>
    <property type="match status" value="1"/>
</dbReference>
<dbReference type="PANTHER" id="PTHR10766:SF177">
    <property type="entry name" value="TRANSMEMBRANE 9 SUPERFAMILY MEMBER 1"/>
    <property type="match status" value="1"/>
</dbReference>
<comment type="similarity">
    <text evidence="2 8">Belongs to the nonaspanin (TM9SF) (TC 9.A.2) family.</text>
</comment>
<evidence type="ECO:0000256" key="6">
    <source>
        <dbReference type="ARBA" id="ARBA00023136"/>
    </source>
</evidence>
<dbReference type="GO" id="GO:0072657">
    <property type="term" value="P:protein localization to membrane"/>
    <property type="evidence" value="ECO:0007669"/>
    <property type="project" value="TreeGrafter"/>
</dbReference>
<keyword evidence="5 8" id="KW-1133">Transmembrane helix</keyword>
<evidence type="ECO:0000256" key="1">
    <source>
        <dbReference type="ARBA" id="ARBA00004542"/>
    </source>
</evidence>
<evidence type="ECO:0000256" key="5">
    <source>
        <dbReference type="ARBA" id="ARBA00022989"/>
    </source>
</evidence>
<comment type="caution">
    <text evidence="9">The sequence shown here is derived from an EMBL/GenBank/DDBJ whole genome shotgun (WGS) entry which is preliminary data.</text>
</comment>
<evidence type="ECO:0000256" key="8">
    <source>
        <dbReference type="RuleBase" id="RU363079"/>
    </source>
</evidence>
<feature type="transmembrane region" description="Helical" evidence="8">
    <location>
        <begin position="403"/>
        <end position="430"/>
    </location>
</feature>
<protein>
    <recommendedName>
        <fullName evidence="8">Transmembrane 9 superfamily member</fullName>
    </recommendedName>
</protein>
<feature type="transmembrane region" description="Helical" evidence="8">
    <location>
        <begin position="507"/>
        <end position="530"/>
    </location>
</feature>
<keyword evidence="4 8" id="KW-0732">Signal</keyword>
<evidence type="ECO:0000313" key="9">
    <source>
        <dbReference type="EMBL" id="KAG5842082.1"/>
    </source>
</evidence>
<feature type="transmembrane region" description="Helical" evidence="8">
    <location>
        <begin position="456"/>
        <end position="474"/>
    </location>
</feature>
<feature type="transmembrane region" description="Helical" evidence="8">
    <location>
        <begin position="369"/>
        <end position="391"/>
    </location>
</feature>
<dbReference type="GO" id="GO:0000421">
    <property type="term" value="C:autophagosome membrane"/>
    <property type="evidence" value="ECO:0007669"/>
    <property type="project" value="UniProtKB-SubCell"/>
</dbReference>
<feature type="transmembrane region" description="Helical" evidence="8">
    <location>
        <begin position="550"/>
        <end position="576"/>
    </location>
</feature>
<feature type="transmembrane region" description="Helical" evidence="8">
    <location>
        <begin position="303"/>
        <end position="330"/>
    </location>
</feature>
<dbReference type="Proteomes" id="UP001044222">
    <property type="component" value="Chromosome 9"/>
</dbReference>
<evidence type="ECO:0000256" key="3">
    <source>
        <dbReference type="ARBA" id="ARBA00022692"/>
    </source>
</evidence>
<evidence type="ECO:0000256" key="7">
    <source>
        <dbReference type="ARBA" id="ARBA00037688"/>
    </source>
</evidence>
<evidence type="ECO:0000256" key="4">
    <source>
        <dbReference type="ARBA" id="ARBA00022729"/>
    </source>
</evidence>
<dbReference type="Pfam" id="PF02990">
    <property type="entry name" value="EMP70"/>
    <property type="match status" value="2"/>
</dbReference>
<keyword evidence="10" id="KW-1185">Reference proteome</keyword>
<evidence type="ECO:0000313" key="10">
    <source>
        <dbReference type="Proteomes" id="UP001044222"/>
    </source>
</evidence>
<keyword evidence="6 8" id="KW-0472">Membrane</keyword>
<comment type="function">
    <text evidence="7">Plays an essential role in autophagy.</text>
</comment>
<proteinExistence type="inferred from homology"/>
<name>A0A9D3RWM8_ANGAN</name>
<accession>A0A9D3RWM8</accession>
<evidence type="ECO:0000256" key="2">
    <source>
        <dbReference type="ARBA" id="ARBA00005227"/>
    </source>
</evidence>
<sequence>MRQEAPMQRCSGGVLWVWALAVAVLPWTEGAVNYKLGDKVTLYVNKVGPYHNPQETYHYYTLPVCRPKEVRHKALSLGEVLDGDRMAESLYDIRFRENTERRTLCQLTLTEAEVEQLREAIEELYYFEFVLDDIPIWGFVGYMEESGFLPHSHKVGLWTHLDFNIEYNGKSVIFANVSVKDVKPVPLEGGGGAGPGAGLSLTHSYSVRWFESHLSYERRAERQQDHSFFPKTLEIHWLSIINSLVLVVLLLGFVIIILMRVLKNDFARYNVEEDRGCDDLDQGDNGWKIIHTDVFRFPPYRSLLCAILGVGAQFLTLATAIIIMALLGMFKVHRHGAINSAAIVLYALTSCVSGYCSCHFYTQIHGQRWVWNIILTSSLFSGPLFLTWSVVNSVHWWSGSTQALPVSTVLLLLAVWGLVGFPLTVIGGIVGKNKAGTFQAPCRTRNIARQIPSQPWYKHTIVHMAIGGFLPFRFVEWWHIVTILLSVGACISVALTYFLLSGEDYRWWWRSVLSTGSTGIFIFIYSVFYYNNRSSMSGLVQSVEFFGYTMLTAFVFSLMLGTVSFCASLAFIRYIYRSLKMD</sequence>
<feature type="chain" id="PRO_5039757617" description="Transmembrane 9 superfamily member" evidence="8">
    <location>
        <begin position="31"/>
        <end position="582"/>
    </location>
</feature>
<gene>
    <name evidence="9" type="ORF">ANANG_G00173890</name>
</gene>
<feature type="transmembrane region" description="Helical" evidence="8">
    <location>
        <begin position="237"/>
        <end position="259"/>
    </location>
</feature>
<dbReference type="InterPro" id="IPR004240">
    <property type="entry name" value="EMP70"/>
</dbReference>
<reference evidence="9" key="1">
    <citation type="submission" date="2021-01" db="EMBL/GenBank/DDBJ databases">
        <title>A chromosome-scale assembly of European eel, Anguilla anguilla.</title>
        <authorList>
            <person name="Henkel C."/>
            <person name="Jong-Raadsen S.A."/>
            <person name="Dufour S."/>
            <person name="Weltzien F.-A."/>
            <person name="Palstra A.P."/>
            <person name="Pelster B."/>
            <person name="Spaink H.P."/>
            <person name="Van Den Thillart G.E."/>
            <person name="Jansen H."/>
            <person name="Zahm M."/>
            <person name="Klopp C."/>
            <person name="Cedric C."/>
            <person name="Louis A."/>
            <person name="Berthelot C."/>
            <person name="Parey E."/>
            <person name="Roest Crollius H."/>
            <person name="Montfort J."/>
            <person name="Robinson-Rechavi M."/>
            <person name="Bucao C."/>
            <person name="Bouchez O."/>
            <person name="Gislard M."/>
            <person name="Lluch J."/>
            <person name="Milhes M."/>
            <person name="Lampietro C."/>
            <person name="Lopez Roques C."/>
            <person name="Donnadieu C."/>
            <person name="Braasch I."/>
            <person name="Desvignes T."/>
            <person name="Postlethwait J."/>
            <person name="Bobe J."/>
            <person name="Guiguen Y."/>
            <person name="Dirks R."/>
        </authorList>
    </citation>
    <scope>NUCLEOTIDE SEQUENCE</scope>
    <source>
        <strain evidence="9">Tag_6206</strain>
        <tissue evidence="9">Liver</tissue>
    </source>
</reference>
<dbReference type="AlphaFoldDB" id="A0A9D3RWM8"/>
<keyword evidence="3 8" id="KW-0812">Transmembrane</keyword>